<dbReference type="PANTHER" id="PTHR13903">
    <property type="entry name" value="PIRIN-RELATED"/>
    <property type="match status" value="1"/>
</dbReference>
<organism evidence="4 5">
    <name type="scientific">Paenibacillus uliginis N3/975</name>
    <dbReference type="NCBI Taxonomy" id="1313296"/>
    <lineage>
        <taxon>Bacteria</taxon>
        <taxon>Bacillati</taxon>
        <taxon>Bacillota</taxon>
        <taxon>Bacilli</taxon>
        <taxon>Bacillales</taxon>
        <taxon>Paenibacillaceae</taxon>
        <taxon>Paenibacillus</taxon>
    </lineage>
</organism>
<evidence type="ECO:0000256" key="1">
    <source>
        <dbReference type="ARBA" id="ARBA00008416"/>
    </source>
</evidence>
<evidence type="ECO:0000313" key="4">
    <source>
        <dbReference type="EMBL" id="SMF90742.1"/>
    </source>
</evidence>
<dbReference type="Proteomes" id="UP000192940">
    <property type="component" value="Chromosome I"/>
</dbReference>
<evidence type="ECO:0000256" key="2">
    <source>
        <dbReference type="RuleBase" id="RU003457"/>
    </source>
</evidence>
<dbReference type="InterPro" id="IPR012093">
    <property type="entry name" value="Pirin"/>
</dbReference>
<keyword evidence="5" id="KW-1185">Reference proteome</keyword>
<accession>A0A1X7HRG4</accession>
<dbReference type="Gene3D" id="2.60.120.10">
    <property type="entry name" value="Jelly Rolls"/>
    <property type="match status" value="1"/>
</dbReference>
<dbReference type="InterPro" id="IPR011051">
    <property type="entry name" value="RmlC_Cupin_sf"/>
</dbReference>
<evidence type="ECO:0000259" key="3">
    <source>
        <dbReference type="Pfam" id="PF02678"/>
    </source>
</evidence>
<dbReference type="EMBL" id="LT840184">
    <property type="protein sequence ID" value="SMF90742.1"/>
    <property type="molecule type" value="Genomic_DNA"/>
</dbReference>
<protein>
    <recommendedName>
        <fullName evidence="3">Pirin N-terminal domain-containing protein</fullName>
    </recommendedName>
</protein>
<dbReference type="RefSeq" id="WP_208915862.1">
    <property type="nucleotide sequence ID" value="NZ_LT840184.1"/>
</dbReference>
<proteinExistence type="inferred from homology"/>
<feature type="domain" description="Pirin N-terminal" evidence="3">
    <location>
        <begin position="56"/>
        <end position="118"/>
    </location>
</feature>
<dbReference type="PANTHER" id="PTHR13903:SF8">
    <property type="entry name" value="PIRIN"/>
    <property type="match status" value="1"/>
</dbReference>
<gene>
    <name evidence="4" type="ORF">SAMN05661091_5217</name>
</gene>
<comment type="similarity">
    <text evidence="1 2">Belongs to the pirin family.</text>
</comment>
<reference evidence="4 5" key="1">
    <citation type="submission" date="2017-04" db="EMBL/GenBank/DDBJ databases">
        <authorList>
            <person name="Afonso C.L."/>
            <person name="Miller P.J."/>
            <person name="Scott M.A."/>
            <person name="Spackman E."/>
            <person name="Goraichik I."/>
            <person name="Dimitrov K.M."/>
            <person name="Suarez D.L."/>
            <person name="Swayne D.E."/>
        </authorList>
    </citation>
    <scope>NUCLEOTIDE SEQUENCE [LARGE SCALE GENOMIC DNA]</scope>
    <source>
        <strain evidence="4 5">N3/975</strain>
    </source>
</reference>
<sequence length="256" mass="28664">MKGTLYPPEMHGRGIYDGGKITESKPIGLSGEGSAVTRVGPLFYWSWFHSPLEGYIGLHPHQGFEVITYMIQGRAVHSDTLGITSEVEAGGLQLMRTGSGVRHEERFIGPDAEGFQIWFEPLLRDSLKQNPSYRRYQHKDFHIEREDGIVRKTVIGDRSPADLSVDARMYDIHLQEGKSITYMLLQGRVLTALAVRGSGIWNGQTEGGQLQFHHKDFVLLSSNANELLSLTASEGLRMILIDVPDNPGYPLYKKKP</sequence>
<dbReference type="InterPro" id="IPR014710">
    <property type="entry name" value="RmlC-like_jellyroll"/>
</dbReference>
<dbReference type="InterPro" id="IPR003829">
    <property type="entry name" value="Pirin_N_dom"/>
</dbReference>
<dbReference type="STRING" id="1313296.SAMN05661091_5217"/>
<evidence type="ECO:0000313" key="5">
    <source>
        <dbReference type="Proteomes" id="UP000192940"/>
    </source>
</evidence>
<dbReference type="AlphaFoldDB" id="A0A1X7HRG4"/>
<name>A0A1X7HRG4_9BACL</name>
<dbReference type="Pfam" id="PF02678">
    <property type="entry name" value="Pirin"/>
    <property type="match status" value="1"/>
</dbReference>
<dbReference type="SUPFAM" id="SSF51182">
    <property type="entry name" value="RmlC-like cupins"/>
    <property type="match status" value="1"/>
</dbReference>